<dbReference type="PANTHER" id="PTHR12589">
    <property type="entry name" value="PYRUVOYL TETRAHYDROBIOPTERIN SYNTHASE"/>
    <property type="match status" value="1"/>
</dbReference>
<feature type="binding site" evidence="10">
    <location>
        <position position="35"/>
    </location>
    <ligand>
        <name>Zn(2+)</name>
        <dbReference type="ChEBI" id="CHEBI:29105"/>
    </ligand>
</feature>
<name>Q2JC61_FRACC</name>
<feature type="binding site" evidence="10">
    <location>
        <position position="50"/>
    </location>
    <ligand>
        <name>Zn(2+)</name>
        <dbReference type="ChEBI" id="CHEBI:29105"/>
    </ligand>
</feature>
<feature type="active site" description="Proton acceptor" evidence="9">
    <location>
        <position position="46"/>
    </location>
</feature>
<dbReference type="PANTHER" id="PTHR12589:SF7">
    <property type="entry name" value="6-PYRUVOYL TETRAHYDROBIOPTERIN SYNTHASE"/>
    <property type="match status" value="1"/>
</dbReference>
<comment type="catalytic activity">
    <reaction evidence="7 8">
        <text>7,8-dihydroneopterin 3'-triphosphate + H2O = 6-carboxy-5,6,7,8-tetrahydropterin + triphosphate + acetaldehyde + 2 H(+)</text>
        <dbReference type="Rhea" id="RHEA:27966"/>
        <dbReference type="ChEBI" id="CHEBI:15343"/>
        <dbReference type="ChEBI" id="CHEBI:15377"/>
        <dbReference type="ChEBI" id="CHEBI:15378"/>
        <dbReference type="ChEBI" id="CHEBI:18036"/>
        <dbReference type="ChEBI" id="CHEBI:58462"/>
        <dbReference type="ChEBI" id="CHEBI:61032"/>
        <dbReference type="EC" id="4.1.2.50"/>
    </reaction>
</comment>
<reference evidence="11 12" key="1">
    <citation type="journal article" date="2007" name="Genome Res.">
        <title>Genome characteristics of facultatively symbiotic Frankia sp. strains reflect host range and host plant biogeography.</title>
        <authorList>
            <person name="Normand P."/>
            <person name="Lapierre P."/>
            <person name="Tisa L.S."/>
            <person name="Gogarten J.P."/>
            <person name="Alloisio N."/>
            <person name="Bagnarol E."/>
            <person name="Bassi C.A."/>
            <person name="Berry A.M."/>
            <person name="Bickhart D.M."/>
            <person name="Choisne N."/>
            <person name="Couloux A."/>
            <person name="Cournoyer B."/>
            <person name="Cruveiller S."/>
            <person name="Daubin V."/>
            <person name="Demange N."/>
            <person name="Francino M.P."/>
            <person name="Goltsman E."/>
            <person name="Huang Y."/>
            <person name="Kopp O.R."/>
            <person name="Labarre L."/>
            <person name="Lapidus A."/>
            <person name="Lavire C."/>
            <person name="Marechal J."/>
            <person name="Martinez M."/>
            <person name="Mastronunzio J.E."/>
            <person name="Mullin B.C."/>
            <person name="Niemann J."/>
            <person name="Pujic P."/>
            <person name="Rawnsley T."/>
            <person name="Rouy Z."/>
            <person name="Schenowitz C."/>
            <person name="Sellstedt A."/>
            <person name="Tavares F."/>
            <person name="Tomkins J.P."/>
            <person name="Vallenet D."/>
            <person name="Valverde C."/>
            <person name="Wall L.G."/>
            <person name="Wang Y."/>
            <person name="Medigue C."/>
            <person name="Benson D.R."/>
        </authorList>
    </citation>
    <scope>NUCLEOTIDE SEQUENCE [LARGE SCALE GENOMIC DNA]</scope>
    <source>
        <strain evidence="12">DSM 45818 / CECT 9043 / CcI3</strain>
    </source>
</reference>
<dbReference type="InterPro" id="IPR007115">
    <property type="entry name" value="6-PTP_synth/QueD"/>
</dbReference>
<comment type="similarity">
    <text evidence="2 8">Belongs to the PTPS family. QueD subfamily.</text>
</comment>
<dbReference type="Proteomes" id="UP000001937">
    <property type="component" value="Chromosome"/>
</dbReference>
<organism evidence="11 12">
    <name type="scientific">Frankia casuarinae (strain DSM 45818 / CECT 9043 / HFP020203 / CcI3)</name>
    <dbReference type="NCBI Taxonomy" id="106370"/>
    <lineage>
        <taxon>Bacteria</taxon>
        <taxon>Bacillati</taxon>
        <taxon>Actinomycetota</taxon>
        <taxon>Actinomycetes</taxon>
        <taxon>Frankiales</taxon>
        <taxon>Frankiaceae</taxon>
        <taxon>Frankia</taxon>
    </lineage>
</organism>
<evidence type="ECO:0000256" key="3">
    <source>
        <dbReference type="ARBA" id="ARBA00018141"/>
    </source>
</evidence>
<evidence type="ECO:0000256" key="7">
    <source>
        <dbReference type="ARBA" id="ARBA00048807"/>
    </source>
</evidence>
<dbReference type="KEGG" id="fra:Francci3_1755"/>
<evidence type="ECO:0000256" key="2">
    <source>
        <dbReference type="ARBA" id="ARBA00008900"/>
    </source>
</evidence>
<dbReference type="EMBL" id="CP000249">
    <property type="protein sequence ID" value="ABD11131.1"/>
    <property type="molecule type" value="Genomic_DNA"/>
</dbReference>
<evidence type="ECO:0000256" key="10">
    <source>
        <dbReference type="PIRSR" id="PIRSR006113-2"/>
    </source>
</evidence>
<evidence type="ECO:0000256" key="4">
    <source>
        <dbReference type="ARBA" id="ARBA00022723"/>
    </source>
</evidence>
<dbReference type="HOGENOM" id="CLU_111016_6_1_11"/>
<evidence type="ECO:0000256" key="6">
    <source>
        <dbReference type="ARBA" id="ARBA00023239"/>
    </source>
</evidence>
<dbReference type="PIRSF" id="PIRSF006113">
    <property type="entry name" value="PTP_synth"/>
    <property type="match status" value="1"/>
</dbReference>
<accession>Q2JC61</accession>
<evidence type="ECO:0000256" key="8">
    <source>
        <dbReference type="PIRNR" id="PIRNR006113"/>
    </source>
</evidence>
<evidence type="ECO:0000256" key="1">
    <source>
        <dbReference type="ARBA" id="ARBA00005061"/>
    </source>
</evidence>
<dbReference type="InterPro" id="IPR038418">
    <property type="entry name" value="6-PTP_synth/QueD_sf"/>
</dbReference>
<gene>
    <name evidence="11" type="ordered locus">Francci3_1755</name>
</gene>
<protein>
    <recommendedName>
        <fullName evidence="3 8">6-carboxy-5,6,7,8-tetrahydropterin synthase</fullName>
        <ecNumber evidence="8">4.-.-.-</ecNumber>
    </recommendedName>
</protein>
<dbReference type="EC" id="4.-.-.-" evidence="8"/>
<dbReference type="SUPFAM" id="SSF55620">
    <property type="entry name" value="Tetrahydrobiopterin biosynthesis enzymes-like"/>
    <property type="match status" value="1"/>
</dbReference>
<dbReference type="GO" id="GO:0008616">
    <property type="term" value="P:tRNA queuosine(34) biosynthetic process"/>
    <property type="evidence" value="ECO:0007669"/>
    <property type="project" value="UniProtKB-KW"/>
</dbReference>
<comment type="cofactor">
    <cofactor evidence="8 10">
        <name>Zn(2+)</name>
        <dbReference type="ChEBI" id="CHEBI:29105"/>
    </cofactor>
    <text evidence="8 10">Binds 1 zinc ion per subunit.</text>
</comment>
<keyword evidence="6 8" id="KW-0456">Lyase</keyword>
<dbReference type="STRING" id="106370.Francci3_1755"/>
<feature type="active site" description="Charge relay system" evidence="9">
    <location>
        <position position="92"/>
    </location>
</feature>
<dbReference type="PhylomeDB" id="Q2JC61"/>
<keyword evidence="8" id="KW-0671">Queuosine biosynthesis</keyword>
<keyword evidence="12" id="KW-1185">Reference proteome</keyword>
<dbReference type="Pfam" id="PF01242">
    <property type="entry name" value="PTPS"/>
    <property type="match status" value="1"/>
</dbReference>
<feature type="binding site" evidence="10">
    <location>
        <position position="52"/>
    </location>
    <ligand>
        <name>Zn(2+)</name>
        <dbReference type="ChEBI" id="CHEBI:29105"/>
    </ligand>
</feature>
<dbReference type="GO" id="GO:0046872">
    <property type="term" value="F:metal ion binding"/>
    <property type="evidence" value="ECO:0007669"/>
    <property type="project" value="UniProtKB-KW"/>
</dbReference>
<sequence length="144" mass="16373">MGSCANWFAALAVGLAWKGQPVFAIRKEFGFSASHVLDHLPADHPCSRMHGHNYTVVLELKAQESGLNEAGFVRDYRDLGEFKAWTDDTLDHRHLNDVIIDLNPSAEQLARWIFTTWREKLPELVAVSVSETPKTWAEFRPRVD</sequence>
<evidence type="ECO:0000313" key="11">
    <source>
        <dbReference type="EMBL" id="ABD11131.1"/>
    </source>
</evidence>
<dbReference type="UniPathway" id="UPA00391"/>
<feature type="active site" description="Charge relay system" evidence="9">
    <location>
        <position position="131"/>
    </location>
</feature>
<keyword evidence="5 8" id="KW-0862">Zinc</keyword>
<proteinExistence type="inferred from homology"/>
<dbReference type="GO" id="GO:0070497">
    <property type="term" value="F:6-carboxytetrahydropterin synthase activity"/>
    <property type="evidence" value="ECO:0007669"/>
    <property type="project" value="UniProtKB-EC"/>
</dbReference>
<evidence type="ECO:0000256" key="5">
    <source>
        <dbReference type="ARBA" id="ARBA00022833"/>
    </source>
</evidence>
<dbReference type="Gene3D" id="3.30.479.10">
    <property type="entry name" value="6-pyruvoyl tetrahydropterin synthase/QueD"/>
    <property type="match status" value="1"/>
</dbReference>
<dbReference type="AlphaFoldDB" id="Q2JC61"/>
<evidence type="ECO:0000313" key="12">
    <source>
        <dbReference type="Proteomes" id="UP000001937"/>
    </source>
</evidence>
<keyword evidence="4 8" id="KW-0479">Metal-binding</keyword>
<comment type="pathway">
    <text evidence="1 8">Purine metabolism; 7-cyano-7-deazaguanine biosynthesis.</text>
</comment>
<dbReference type="eggNOG" id="COG0720">
    <property type="taxonomic scope" value="Bacteria"/>
</dbReference>
<evidence type="ECO:0000256" key="9">
    <source>
        <dbReference type="PIRSR" id="PIRSR006113-1"/>
    </source>
</evidence>